<evidence type="ECO:0000313" key="3">
    <source>
        <dbReference type="EMBL" id="BBX62549.1"/>
    </source>
</evidence>
<dbReference type="Proteomes" id="UP000193387">
    <property type="component" value="Unassembled WGS sequence"/>
</dbReference>
<dbReference type="OrthoDB" id="7470921at2"/>
<dbReference type="Pfam" id="PF12172">
    <property type="entry name" value="zf-ChsH2"/>
    <property type="match status" value="1"/>
</dbReference>
<proteinExistence type="predicted"/>
<feature type="domain" description="ChsH2 C-terminal OB-fold" evidence="1">
    <location>
        <begin position="53"/>
        <end position="114"/>
    </location>
</feature>
<dbReference type="AlphaFoldDB" id="A0A1X2CAJ6"/>
<dbReference type="SUPFAM" id="SSF50249">
    <property type="entry name" value="Nucleic acid-binding proteins"/>
    <property type="match status" value="1"/>
</dbReference>
<evidence type="ECO:0000259" key="2">
    <source>
        <dbReference type="Pfam" id="PF12172"/>
    </source>
</evidence>
<dbReference type="EMBL" id="AP022573">
    <property type="protein sequence ID" value="BBX62549.1"/>
    <property type="molecule type" value="Genomic_DNA"/>
</dbReference>
<dbReference type="PANTHER" id="PTHR34075">
    <property type="entry name" value="BLR3430 PROTEIN"/>
    <property type="match status" value="1"/>
</dbReference>
<name>A0A1X2CAJ6_9MYCO</name>
<dbReference type="EMBL" id="LQPR01000021">
    <property type="protein sequence ID" value="ORW72922.1"/>
    <property type="molecule type" value="Genomic_DNA"/>
</dbReference>
<feature type="domain" description="ChsH2 rubredoxin-like zinc ribbon" evidence="2">
    <location>
        <begin position="20"/>
        <end position="51"/>
    </location>
</feature>
<evidence type="ECO:0000259" key="1">
    <source>
        <dbReference type="Pfam" id="PF01796"/>
    </source>
</evidence>
<dbReference type="InterPro" id="IPR012340">
    <property type="entry name" value="NA-bd_OB-fold"/>
</dbReference>
<reference evidence="3" key="3">
    <citation type="submission" date="2020-02" db="EMBL/GenBank/DDBJ databases">
        <authorList>
            <person name="Matsumoto Y."/>
            <person name="Motooka D."/>
            <person name="Nakamura S."/>
        </authorList>
    </citation>
    <scope>NUCLEOTIDE SEQUENCE</scope>
    <source>
        <strain evidence="3">JCM 13016</strain>
    </source>
</reference>
<dbReference type="InterPro" id="IPR052513">
    <property type="entry name" value="Thioester_dehydratase-like"/>
</dbReference>
<dbReference type="InterPro" id="IPR002878">
    <property type="entry name" value="ChsH2_C"/>
</dbReference>
<accession>A0A1X2CAJ6</accession>
<evidence type="ECO:0000313" key="5">
    <source>
        <dbReference type="Proteomes" id="UP000193387"/>
    </source>
</evidence>
<keyword evidence="5" id="KW-1185">Reference proteome</keyword>
<evidence type="ECO:0000313" key="4">
    <source>
        <dbReference type="EMBL" id="ORW72922.1"/>
    </source>
</evidence>
<dbReference type="STRING" id="220927.AWC23_08690"/>
<dbReference type="KEGG" id="msak:MSAS_17230"/>
<reference evidence="3" key="2">
    <citation type="journal article" date="2019" name="Emerg. Microbes Infect.">
        <title>Comprehensive subspecies identification of 175 nontuberculous mycobacteria species based on 7547 genomic profiles.</title>
        <authorList>
            <person name="Matsumoto Y."/>
            <person name="Kinjo T."/>
            <person name="Motooka D."/>
            <person name="Nabeya D."/>
            <person name="Jung N."/>
            <person name="Uechi K."/>
            <person name="Horii T."/>
            <person name="Iida T."/>
            <person name="Fujita J."/>
            <person name="Nakamura S."/>
        </authorList>
    </citation>
    <scope>NUCLEOTIDE SEQUENCE [LARGE SCALE GENOMIC DNA]</scope>
    <source>
        <strain evidence="3">JCM 13016</strain>
    </source>
</reference>
<gene>
    <name evidence="4" type="ORF">AWC23_08690</name>
    <name evidence="3" type="ORF">MSAS_17230</name>
</gene>
<dbReference type="Pfam" id="PF01796">
    <property type="entry name" value="OB_ChsH2_C"/>
    <property type="match status" value="1"/>
</dbReference>
<organism evidence="3">
    <name type="scientific">Mycobacterium saskatchewanense</name>
    <dbReference type="NCBI Taxonomy" id="220927"/>
    <lineage>
        <taxon>Bacteria</taxon>
        <taxon>Bacillati</taxon>
        <taxon>Actinomycetota</taxon>
        <taxon>Actinomycetes</taxon>
        <taxon>Mycobacteriales</taxon>
        <taxon>Mycobacteriaceae</taxon>
        <taxon>Mycobacterium</taxon>
        <taxon>Mycobacterium simiae complex</taxon>
    </lineage>
</organism>
<sequence length="131" mass="14351">MPPKPVPNELSAAFWNALEKDGKLTVPECVSCGGRFFVPEPLCPYCGSGDWRWVNSQGIGSVYSFTVVHQTVSPDQPTPFVLAIVELDDGWSMLTHVVDCEVDSVHVGTKVRVSPRRYDNGATLPTFVLAE</sequence>
<reference evidence="4 5" key="1">
    <citation type="submission" date="2016-01" db="EMBL/GenBank/DDBJ databases">
        <title>The new phylogeny of the genus Mycobacterium.</title>
        <authorList>
            <person name="Tarcisio F."/>
            <person name="Conor M."/>
            <person name="Antonella G."/>
            <person name="Elisabetta G."/>
            <person name="Giulia F.S."/>
            <person name="Sara T."/>
            <person name="Anna F."/>
            <person name="Clotilde B."/>
            <person name="Roberto B."/>
            <person name="Veronica D.S."/>
            <person name="Fabio R."/>
            <person name="Monica P."/>
            <person name="Olivier J."/>
            <person name="Enrico T."/>
            <person name="Nicola S."/>
        </authorList>
    </citation>
    <scope>NUCLEOTIDE SEQUENCE [LARGE SCALE GENOMIC DNA]</scope>
    <source>
        <strain evidence="4 5">DSM 44616</strain>
    </source>
</reference>
<dbReference type="InterPro" id="IPR022002">
    <property type="entry name" value="ChsH2_Znr"/>
</dbReference>
<evidence type="ECO:0008006" key="6">
    <source>
        <dbReference type="Google" id="ProtNLM"/>
    </source>
</evidence>
<dbReference type="Gene3D" id="6.10.30.10">
    <property type="match status" value="1"/>
</dbReference>
<dbReference type="PANTHER" id="PTHR34075:SF5">
    <property type="entry name" value="BLR3430 PROTEIN"/>
    <property type="match status" value="1"/>
</dbReference>
<protein>
    <recommendedName>
        <fullName evidence="6">DNA-binding protein</fullName>
    </recommendedName>
</protein>